<organism evidence="1 2">
    <name type="scientific">Thelephora ganbajun</name>
    <name type="common">Ganba fungus</name>
    <dbReference type="NCBI Taxonomy" id="370292"/>
    <lineage>
        <taxon>Eukaryota</taxon>
        <taxon>Fungi</taxon>
        <taxon>Dikarya</taxon>
        <taxon>Basidiomycota</taxon>
        <taxon>Agaricomycotina</taxon>
        <taxon>Agaricomycetes</taxon>
        <taxon>Thelephorales</taxon>
        <taxon>Thelephoraceae</taxon>
        <taxon>Thelephora</taxon>
    </lineage>
</organism>
<sequence>MQVRKASSTSEPTVIPGVPNTPPPPPNVHVDYPAAVLPELTPPPVIEGAPIPFVPDFWDSSKVKAKEQQEPTESHDPKVLAISGAATHLGGGPSHSLYFETESTFSDSSREVPLFKKEGFWRCPEPIPLPPMGHGH</sequence>
<protein>
    <submittedName>
        <fullName evidence="1">Uncharacterized protein</fullName>
    </submittedName>
</protein>
<proteinExistence type="predicted"/>
<comment type="caution">
    <text evidence="1">The sequence shown here is derived from an EMBL/GenBank/DDBJ whole genome shotgun (WGS) entry which is preliminary data.</text>
</comment>
<dbReference type="EMBL" id="MU117966">
    <property type="protein sequence ID" value="KAF9652857.1"/>
    <property type="molecule type" value="Genomic_DNA"/>
</dbReference>
<reference evidence="1" key="2">
    <citation type="journal article" date="2020" name="Nat. Commun.">
        <title>Large-scale genome sequencing of mycorrhizal fungi provides insights into the early evolution of symbiotic traits.</title>
        <authorList>
            <person name="Miyauchi S."/>
            <person name="Kiss E."/>
            <person name="Kuo A."/>
            <person name="Drula E."/>
            <person name="Kohler A."/>
            <person name="Sanchez-Garcia M."/>
            <person name="Morin E."/>
            <person name="Andreopoulos B."/>
            <person name="Barry K.W."/>
            <person name="Bonito G."/>
            <person name="Buee M."/>
            <person name="Carver A."/>
            <person name="Chen C."/>
            <person name="Cichocki N."/>
            <person name="Clum A."/>
            <person name="Culley D."/>
            <person name="Crous P.W."/>
            <person name="Fauchery L."/>
            <person name="Girlanda M."/>
            <person name="Hayes R.D."/>
            <person name="Keri Z."/>
            <person name="LaButti K."/>
            <person name="Lipzen A."/>
            <person name="Lombard V."/>
            <person name="Magnuson J."/>
            <person name="Maillard F."/>
            <person name="Murat C."/>
            <person name="Nolan M."/>
            <person name="Ohm R.A."/>
            <person name="Pangilinan J."/>
            <person name="Pereira M.F."/>
            <person name="Perotto S."/>
            <person name="Peter M."/>
            <person name="Pfister S."/>
            <person name="Riley R."/>
            <person name="Sitrit Y."/>
            <person name="Stielow J.B."/>
            <person name="Szollosi G."/>
            <person name="Zifcakova L."/>
            <person name="Stursova M."/>
            <person name="Spatafora J.W."/>
            <person name="Tedersoo L."/>
            <person name="Vaario L.M."/>
            <person name="Yamada A."/>
            <person name="Yan M."/>
            <person name="Wang P."/>
            <person name="Xu J."/>
            <person name="Bruns T."/>
            <person name="Baldrian P."/>
            <person name="Vilgalys R."/>
            <person name="Dunand C."/>
            <person name="Henrissat B."/>
            <person name="Grigoriev I.V."/>
            <person name="Hibbett D."/>
            <person name="Nagy L.G."/>
            <person name="Martin F.M."/>
        </authorList>
    </citation>
    <scope>NUCLEOTIDE SEQUENCE</scope>
    <source>
        <strain evidence="1">P2</strain>
    </source>
</reference>
<gene>
    <name evidence="1" type="ORF">BDM02DRAFT_2367444</name>
</gene>
<reference evidence="1" key="1">
    <citation type="submission" date="2019-10" db="EMBL/GenBank/DDBJ databases">
        <authorList>
            <consortium name="DOE Joint Genome Institute"/>
            <person name="Kuo A."/>
            <person name="Miyauchi S."/>
            <person name="Kiss E."/>
            <person name="Drula E."/>
            <person name="Kohler A."/>
            <person name="Sanchez-Garcia M."/>
            <person name="Andreopoulos B."/>
            <person name="Barry K.W."/>
            <person name="Bonito G."/>
            <person name="Buee M."/>
            <person name="Carver A."/>
            <person name="Chen C."/>
            <person name="Cichocki N."/>
            <person name="Clum A."/>
            <person name="Culley D."/>
            <person name="Crous P.W."/>
            <person name="Fauchery L."/>
            <person name="Girlanda M."/>
            <person name="Hayes R."/>
            <person name="Keri Z."/>
            <person name="Labutti K."/>
            <person name="Lipzen A."/>
            <person name="Lombard V."/>
            <person name="Magnuson J."/>
            <person name="Maillard F."/>
            <person name="Morin E."/>
            <person name="Murat C."/>
            <person name="Nolan M."/>
            <person name="Ohm R."/>
            <person name="Pangilinan J."/>
            <person name="Pereira M."/>
            <person name="Perotto S."/>
            <person name="Peter M."/>
            <person name="Riley R."/>
            <person name="Sitrit Y."/>
            <person name="Stielow B."/>
            <person name="Szollosi G."/>
            <person name="Zifcakova L."/>
            <person name="Stursova M."/>
            <person name="Spatafora J.W."/>
            <person name="Tedersoo L."/>
            <person name="Vaario L.-M."/>
            <person name="Yamada A."/>
            <person name="Yan M."/>
            <person name="Wang P."/>
            <person name="Xu J."/>
            <person name="Bruns T."/>
            <person name="Baldrian P."/>
            <person name="Vilgalys R."/>
            <person name="Henrissat B."/>
            <person name="Grigoriev I.V."/>
            <person name="Hibbett D."/>
            <person name="Nagy L.G."/>
            <person name="Martin F.M."/>
        </authorList>
    </citation>
    <scope>NUCLEOTIDE SEQUENCE</scope>
    <source>
        <strain evidence="1">P2</strain>
    </source>
</reference>
<evidence type="ECO:0000313" key="2">
    <source>
        <dbReference type="Proteomes" id="UP000886501"/>
    </source>
</evidence>
<keyword evidence="2" id="KW-1185">Reference proteome</keyword>
<dbReference type="Proteomes" id="UP000886501">
    <property type="component" value="Unassembled WGS sequence"/>
</dbReference>
<accession>A0ACB6ZTB8</accession>
<name>A0ACB6ZTB8_THEGA</name>
<evidence type="ECO:0000313" key="1">
    <source>
        <dbReference type="EMBL" id="KAF9652857.1"/>
    </source>
</evidence>